<dbReference type="InterPro" id="IPR050964">
    <property type="entry name" value="Striated_Muscle_Regulatory"/>
</dbReference>
<dbReference type="SUPFAM" id="SSF49265">
    <property type="entry name" value="Fibronectin type III"/>
    <property type="match status" value="2"/>
</dbReference>
<dbReference type="InterPro" id="IPR036116">
    <property type="entry name" value="FN3_sf"/>
</dbReference>
<dbReference type="SMART" id="SM00060">
    <property type="entry name" value="FN3"/>
    <property type="match status" value="2"/>
</dbReference>
<dbReference type="EMBL" id="CAEZUE010000095">
    <property type="protein sequence ID" value="CAB4595714.1"/>
    <property type="molecule type" value="Genomic_DNA"/>
</dbReference>
<dbReference type="AlphaFoldDB" id="A0A6J6G946"/>
<dbReference type="PANTHER" id="PTHR13817">
    <property type="entry name" value="TITIN"/>
    <property type="match status" value="1"/>
</dbReference>
<proteinExistence type="predicted"/>
<accession>A0A6J6G946</accession>
<feature type="domain" description="Fibronectin type-III" evidence="3">
    <location>
        <begin position="141"/>
        <end position="254"/>
    </location>
</feature>
<name>A0A6J6G946_9ZZZZ</name>
<dbReference type="InterPro" id="IPR003961">
    <property type="entry name" value="FN3_dom"/>
</dbReference>
<organism evidence="4">
    <name type="scientific">freshwater metagenome</name>
    <dbReference type="NCBI Taxonomy" id="449393"/>
    <lineage>
        <taxon>unclassified sequences</taxon>
        <taxon>metagenomes</taxon>
        <taxon>ecological metagenomes</taxon>
    </lineage>
</organism>
<evidence type="ECO:0000313" key="4">
    <source>
        <dbReference type="EMBL" id="CAB4595714.1"/>
    </source>
</evidence>
<dbReference type="PROSITE" id="PS50853">
    <property type="entry name" value="FN3"/>
    <property type="match status" value="2"/>
</dbReference>
<keyword evidence="2" id="KW-0812">Transmembrane</keyword>
<evidence type="ECO:0000256" key="2">
    <source>
        <dbReference type="SAM" id="Phobius"/>
    </source>
</evidence>
<dbReference type="Gene3D" id="2.60.40.10">
    <property type="entry name" value="Immunoglobulins"/>
    <property type="match status" value="3"/>
</dbReference>
<sequence length="292" mass="30613">MTPSAGSFTIDNLTNGETYNLCIRAANGKGYSASSNCVEVTPSTVPDAPVLSDLRPRENGLRGTVEPGAYDGGSGVTAWEYQLNSGSWIEFADDVTFDGYVRIGSGLTNGQQYTVCVRAENIAGTSPASNCETVTPAPATEPSEPEITAIVADTTSATITVAEPSDGGADLVLFEYSLDDGATWSEAPDPTFPPLRGFAAVIGAVPSFFAVGITQTWVIDELSPGRSYAFKVRVTNDAGFTSISDTYRFTTLGGGLAMTGASFTLNLLMLASALFVAGTILRRRKNEFGFSA</sequence>
<evidence type="ECO:0000259" key="3">
    <source>
        <dbReference type="PROSITE" id="PS50853"/>
    </source>
</evidence>
<evidence type="ECO:0000256" key="1">
    <source>
        <dbReference type="ARBA" id="ARBA00022737"/>
    </source>
</evidence>
<keyword evidence="1" id="KW-0677">Repeat</keyword>
<feature type="transmembrane region" description="Helical" evidence="2">
    <location>
        <begin position="256"/>
        <end position="281"/>
    </location>
</feature>
<feature type="domain" description="Fibronectin type-III" evidence="3">
    <location>
        <begin position="1"/>
        <end position="47"/>
    </location>
</feature>
<dbReference type="PANTHER" id="PTHR13817:SF73">
    <property type="entry name" value="FIBRONECTIN TYPE-III DOMAIN-CONTAINING PROTEIN"/>
    <property type="match status" value="1"/>
</dbReference>
<feature type="transmembrane region" description="Helical" evidence="2">
    <location>
        <begin position="198"/>
        <end position="219"/>
    </location>
</feature>
<dbReference type="InterPro" id="IPR013783">
    <property type="entry name" value="Ig-like_fold"/>
</dbReference>
<protein>
    <submittedName>
        <fullName evidence="4">Unannotated protein</fullName>
    </submittedName>
</protein>
<dbReference type="CDD" id="cd00063">
    <property type="entry name" value="FN3"/>
    <property type="match status" value="3"/>
</dbReference>
<gene>
    <name evidence="4" type="ORF">UFOPK1788_00775</name>
</gene>
<keyword evidence="2" id="KW-1133">Transmembrane helix</keyword>
<keyword evidence="2" id="KW-0472">Membrane</keyword>
<reference evidence="4" key="1">
    <citation type="submission" date="2020-05" db="EMBL/GenBank/DDBJ databases">
        <authorList>
            <person name="Chiriac C."/>
            <person name="Salcher M."/>
            <person name="Ghai R."/>
            <person name="Kavagutti S V."/>
        </authorList>
    </citation>
    <scope>NUCLEOTIDE SEQUENCE</scope>
</reference>